<sequence>MSKKSLFLGWLYSTCFSTISGAIIFSISGGSNIIDFLFGVLVFSIFIIPFSIFGSVAGIFISIFLYKINKLSILYFVVSGGIVGFLMLLFLFLLTYLFSDQSVFVMKYMPFLVFIIIGMLGGSGFWYEINKRKKDPVNQIV</sequence>
<organism evidence="1 2">
    <name type="scientific">Bathymodiolus azoricus thioautotrophic gill symbiont</name>
    <dbReference type="NCBI Taxonomy" id="235205"/>
    <lineage>
        <taxon>Bacteria</taxon>
        <taxon>Pseudomonadati</taxon>
        <taxon>Pseudomonadota</taxon>
        <taxon>Gammaproteobacteria</taxon>
        <taxon>sulfur-oxidizing symbionts</taxon>
    </lineage>
</organism>
<protein>
    <submittedName>
        <fullName evidence="1">Uncharacterized protein</fullName>
    </submittedName>
</protein>
<proteinExistence type="predicted"/>
<keyword evidence="2" id="KW-1185">Reference proteome</keyword>
<comment type="caution">
    <text evidence="1">The sequence shown here is derived from an EMBL/GenBank/DDBJ whole genome shotgun (WGS) entry which is preliminary data.</text>
</comment>
<dbReference type="Proteomes" id="UP000635628">
    <property type="component" value="Unassembled WGS sequence"/>
</dbReference>
<reference evidence="1" key="1">
    <citation type="submission" date="2020-05" db="EMBL/GenBank/DDBJ databases">
        <authorList>
            <person name="Petersen J."/>
            <person name="Sayavedra L."/>
        </authorList>
    </citation>
    <scope>NUCLEOTIDE SEQUENCE</scope>
    <source>
        <strain evidence="1">B azoricus SOX Menez Gwen</strain>
    </source>
</reference>
<dbReference type="EMBL" id="CAESAP020000265">
    <property type="protein sequence ID" value="CAB5504691.1"/>
    <property type="molecule type" value="Genomic_DNA"/>
</dbReference>
<name>A0ACA8ZRU1_9GAMM</name>
<evidence type="ECO:0000313" key="1">
    <source>
        <dbReference type="EMBL" id="CAB5504691.1"/>
    </source>
</evidence>
<accession>A0ACA8ZRU1</accession>
<evidence type="ECO:0000313" key="2">
    <source>
        <dbReference type="Proteomes" id="UP000635628"/>
    </source>
</evidence>
<gene>
    <name evidence="1" type="ORF">AZO1586R_1795</name>
</gene>